<accession>A0A433XB23</accession>
<comment type="caution">
    <text evidence="2">The sequence shown here is derived from an EMBL/GenBank/DDBJ whole genome shotgun (WGS) entry which is preliminary data.</text>
</comment>
<reference evidence="2 3" key="1">
    <citation type="journal article" date="2016" name="Int. J. Syst. Evol. Microbiol.">
        <title>Arsenicitalea aurantiaca gen. nov., sp. nov., a new member of the family Hyphomicrobiaceae, isolated from high-arsenic sediment.</title>
        <authorList>
            <person name="Mu Y."/>
            <person name="Zhou L."/>
            <person name="Zeng X.C."/>
            <person name="Liu L."/>
            <person name="Pan Y."/>
            <person name="Chen X."/>
            <person name="Wang J."/>
            <person name="Li S."/>
            <person name="Li W.J."/>
            <person name="Wang Y."/>
        </authorList>
    </citation>
    <scope>NUCLEOTIDE SEQUENCE [LARGE SCALE GENOMIC DNA]</scope>
    <source>
        <strain evidence="2 3">42-50</strain>
    </source>
</reference>
<feature type="chain" id="PRO_5019426869" evidence="1">
    <location>
        <begin position="22"/>
        <end position="231"/>
    </location>
</feature>
<evidence type="ECO:0000256" key="1">
    <source>
        <dbReference type="SAM" id="SignalP"/>
    </source>
</evidence>
<dbReference type="SUPFAM" id="SSF56925">
    <property type="entry name" value="OMPA-like"/>
    <property type="match status" value="1"/>
</dbReference>
<organism evidence="2 3">
    <name type="scientific">Arsenicitalea aurantiaca</name>
    <dbReference type="NCBI Taxonomy" id="1783274"/>
    <lineage>
        <taxon>Bacteria</taxon>
        <taxon>Pseudomonadati</taxon>
        <taxon>Pseudomonadota</taxon>
        <taxon>Alphaproteobacteria</taxon>
        <taxon>Hyphomicrobiales</taxon>
        <taxon>Devosiaceae</taxon>
        <taxon>Arsenicitalea</taxon>
    </lineage>
</organism>
<protein>
    <submittedName>
        <fullName evidence="2">Lipid A oxidase</fullName>
    </submittedName>
</protein>
<name>A0A433XB23_9HYPH</name>
<dbReference type="EMBL" id="RZNJ01000003">
    <property type="protein sequence ID" value="RUT31208.1"/>
    <property type="molecule type" value="Genomic_DNA"/>
</dbReference>
<gene>
    <name evidence="2" type="ORF">EMQ25_10115</name>
</gene>
<dbReference type="RefSeq" id="WP_127188454.1">
    <property type="nucleotide sequence ID" value="NZ_RZNJ01000003.1"/>
</dbReference>
<proteinExistence type="predicted"/>
<sequence length="231" mass="25040">MRALFPVALATLLLQAPLAGAQEIEFGIYGGLNESAHSKAILSNGTDELVDYVTWEGKSFEASYYYGVKVTYWPEAMADWGFGIDFTHAKAYADLADSGMDLDYSVLEFTDGLNQLTLNAFRKFEFGNGLRAYGGFGAGISIPHVEITTTAANPVVANSETFEFQVTGGVVQAVAGASYEFVEDWRVFGEYKLAYSWNEAQLAGNAGTFSTNLVTHHVLGGVSYSFDFAGF</sequence>
<feature type="signal peptide" evidence="1">
    <location>
        <begin position="1"/>
        <end position="21"/>
    </location>
</feature>
<keyword evidence="3" id="KW-1185">Reference proteome</keyword>
<keyword evidence="1" id="KW-0732">Signal</keyword>
<dbReference type="Gene3D" id="2.40.160.20">
    <property type="match status" value="1"/>
</dbReference>
<dbReference type="Proteomes" id="UP000281547">
    <property type="component" value="Unassembled WGS sequence"/>
</dbReference>
<dbReference type="AlphaFoldDB" id="A0A433XB23"/>
<evidence type="ECO:0000313" key="3">
    <source>
        <dbReference type="Proteomes" id="UP000281547"/>
    </source>
</evidence>
<evidence type="ECO:0000313" key="2">
    <source>
        <dbReference type="EMBL" id="RUT31208.1"/>
    </source>
</evidence>
<dbReference type="InterPro" id="IPR011250">
    <property type="entry name" value="OMP/PagP_B-barrel"/>
</dbReference>
<dbReference type="OrthoDB" id="9810784at2"/>